<feature type="region of interest" description="Disordered" evidence="1">
    <location>
        <begin position="1"/>
        <end position="32"/>
    </location>
</feature>
<comment type="caution">
    <text evidence="2">The sequence shown here is derived from an EMBL/GenBank/DDBJ whole genome shotgun (WGS) entry which is preliminary data.</text>
</comment>
<proteinExistence type="predicted"/>
<dbReference type="EMBL" id="MFZF01000014">
    <property type="protein sequence ID" value="OGK16624.1"/>
    <property type="molecule type" value="Genomic_DNA"/>
</dbReference>
<organism evidence="2 3">
    <name type="scientific">Candidatus Roizmanbacteria bacterium RIFCSPHIGHO2_01_FULL_39_12b</name>
    <dbReference type="NCBI Taxonomy" id="1802030"/>
    <lineage>
        <taxon>Bacteria</taxon>
        <taxon>Candidatus Roizmaniibacteriota</taxon>
    </lineage>
</organism>
<reference evidence="2 3" key="1">
    <citation type="journal article" date="2016" name="Nat. Commun.">
        <title>Thousands of microbial genomes shed light on interconnected biogeochemical processes in an aquifer system.</title>
        <authorList>
            <person name="Anantharaman K."/>
            <person name="Brown C.T."/>
            <person name="Hug L.A."/>
            <person name="Sharon I."/>
            <person name="Castelle C.J."/>
            <person name="Probst A.J."/>
            <person name="Thomas B.C."/>
            <person name="Singh A."/>
            <person name="Wilkins M.J."/>
            <person name="Karaoz U."/>
            <person name="Brodie E.L."/>
            <person name="Williams K.H."/>
            <person name="Hubbard S.S."/>
            <person name="Banfield J.F."/>
        </authorList>
    </citation>
    <scope>NUCLEOTIDE SEQUENCE [LARGE SCALE GENOMIC DNA]</scope>
</reference>
<dbReference type="Proteomes" id="UP000178372">
    <property type="component" value="Unassembled WGS sequence"/>
</dbReference>
<evidence type="ECO:0000256" key="1">
    <source>
        <dbReference type="SAM" id="MobiDB-lite"/>
    </source>
</evidence>
<gene>
    <name evidence="2" type="ORF">A2690_03350</name>
</gene>
<protein>
    <submittedName>
        <fullName evidence="2">Uncharacterized protein</fullName>
    </submittedName>
</protein>
<evidence type="ECO:0000313" key="3">
    <source>
        <dbReference type="Proteomes" id="UP000178372"/>
    </source>
</evidence>
<evidence type="ECO:0000313" key="2">
    <source>
        <dbReference type="EMBL" id="OGK16624.1"/>
    </source>
</evidence>
<dbReference type="AlphaFoldDB" id="A0A1F7GCM5"/>
<name>A0A1F7GCM5_9BACT</name>
<sequence length="119" mass="13087">MDTPETDPTKHVVDPATDIDDPKPRWRPPRHRSGRLFSWVEPLTVAQANGLAEMRFGGVQSRAAEAAIKIAVMVYSDPSTVRTPNPAQALATFVRAHGGQIDEEELMKALNEVVGDKKQ</sequence>
<accession>A0A1F7GCM5</accession>